<dbReference type="RefSeq" id="WP_261968560.1">
    <property type="nucleotide sequence ID" value="NZ_JAHHZF010000005.1"/>
</dbReference>
<evidence type="ECO:0008006" key="4">
    <source>
        <dbReference type="Google" id="ProtNLM"/>
    </source>
</evidence>
<keyword evidence="3" id="KW-1185">Reference proteome</keyword>
<keyword evidence="1" id="KW-0472">Membrane</keyword>
<reference evidence="2 3" key="1">
    <citation type="submission" date="2021-06" db="EMBL/GenBank/DDBJ databases">
        <authorList>
            <person name="Grouzdev D.S."/>
            <person name="Koziaeva V."/>
        </authorList>
    </citation>
    <scope>NUCLEOTIDE SEQUENCE [LARGE SCALE GENOMIC DNA]</scope>
    <source>
        <strain evidence="2 3">22</strain>
    </source>
</reference>
<feature type="transmembrane region" description="Helical" evidence="1">
    <location>
        <begin position="263"/>
        <end position="287"/>
    </location>
</feature>
<name>A0A947D833_9HYPH</name>
<feature type="transmembrane region" description="Helical" evidence="1">
    <location>
        <begin position="58"/>
        <end position="78"/>
    </location>
</feature>
<dbReference type="AlphaFoldDB" id="A0A947D833"/>
<protein>
    <recommendedName>
        <fullName evidence="4">Transmembrane protein</fullName>
    </recommendedName>
</protein>
<accession>A0A947D833</accession>
<evidence type="ECO:0000313" key="3">
    <source>
        <dbReference type="Proteomes" id="UP000766595"/>
    </source>
</evidence>
<evidence type="ECO:0000313" key="2">
    <source>
        <dbReference type="EMBL" id="MBT9289932.1"/>
    </source>
</evidence>
<feature type="transmembrane region" description="Helical" evidence="1">
    <location>
        <begin position="111"/>
        <end position="133"/>
    </location>
</feature>
<gene>
    <name evidence="2" type="ORF">KL771_10720</name>
</gene>
<feature type="transmembrane region" description="Helical" evidence="1">
    <location>
        <begin position="22"/>
        <end position="46"/>
    </location>
</feature>
<comment type="caution">
    <text evidence="2">The sequence shown here is derived from an EMBL/GenBank/DDBJ whole genome shotgun (WGS) entry which is preliminary data.</text>
</comment>
<dbReference type="Proteomes" id="UP000766595">
    <property type="component" value="Unassembled WGS sequence"/>
</dbReference>
<dbReference type="EMBL" id="JAHHZF010000005">
    <property type="protein sequence ID" value="MBT9289932.1"/>
    <property type="molecule type" value="Genomic_DNA"/>
</dbReference>
<keyword evidence="1" id="KW-0812">Transmembrane</keyword>
<evidence type="ECO:0000256" key="1">
    <source>
        <dbReference type="SAM" id="Phobius"/>
    </source>
</evidence>
<organism evidence="2 3">
    <name type="scientific">Prosthecodimorpha staleyi</name>
    <dbReference type="NCBI Taxonomy" id="2840188"/>
    <lineage>
        <taxon>Bacteria</taxon>
        <taxon>Pseudomonadati</taxon>
        <taxon>Pseudomonadota</taxon>
        <taxon>Alphaproteobacteria</taxon>
        <taxon>Hyphomicrobiales</taxon>
        <taxon>Ancalomicrobiaceae</taxon>
        <taxon>Prosthecodimorpha</taxon>
    </lineage>
</organism>
<sequence>MQGTLNTIPQGAADSRTSGTSWGAIIAGAVAAAAISVVLTLIGTGLGLTMVSPWSGEGVGLTTLAVSTVIWLIIVQWASAGVGGYLTGRLRTRWAALHTDEVFFRDTAHGFMAWALATLLVVGMLGSGLAGVLSGGARVAAGLASGAVAGASAGAAANVGPGTASVATSYFVDTLFRPSDPARLSGPEADGAGAAAAQATRILVTGATGDIRPEDRTYLAQLVAARTGLNEADAKTRVDAVLARVEEAKVRARQAADSARKASAALAFTTALALMIGAFIASVAAALGARLRDDDDATLATVGGHRPALA</sequence>
<proteinExistence type="predicted"/>
<keyword evidence="1" id="KW-1133">Transmembrane helix</keyword>